<reference evidence="1" key="1">
    <citation type="submission" date="2024-04" db="UniProtKB">
        <authorList>
            <consortium name="EnsemblMetazoa"/>
        </authorList>
    </citation>
    <scope>IDENTIFICATION</scope>
    <source>
        <strain evidence="1">EBRO</strain>
    </source>
</reference>
<name>A0AAG5CVT8_ANOAO</name>
<evidence type="ECO:0000313" key="2">
    <source>
        <dbReference type="Proteomes" id="UP000075880"/>
    </source>
</evidence>
<evidence type="ECO:0000313" key="1">
    <source>
        <dbReference type="EnsemblMetazoa" id="ENSAATROPP002962"/>
    </source>
</evidence>
<dbReference type="Proteomes" id="UP000075880">
    <property type="component" value="Unassembled WGS sequence"/>
</dbReference>
<dbReference type="EnsemblMetazoa" id="ENSAATROPT003086">
    <property type="protein sequence ID" value="ENSAATROPP002962"/>
    <property type="gene ID" value="ENSAATROPG002445"/>
</dbReference>
<sequence>MASNVRCATVNERRHPLQLYSANQFVQLFSGVQTHLPVAALATSQRLPAGDKSYSVCCCTQHYKHSLKLCTFYHTRSRRRWRKKKESVNFTNFAPDVFCVLLRLKIITPIKKKSFVRFLMIFRCRALLNINSTARRR</sequence>
<keyword evidence="2" id="KW-1185">Reference proteome</keyword>
<protein>
    <submittedName>
        <fullName evidence="1">Uncharacterized protein</fullName>
    </submittedName>
</protein>
<accession>A0AAG5CVT8</accession>
<organism evidence="1 2">
    <name type="scientific">Anopheles atroparvus</name>
    <name type="common">European mosquito</name>
    <dbReference type="NCBI Taxonomy" id="41427"/>
    <lineage>
        <taxon>Eukaryota</taxon>
        <taxon>Metazoa</taxon>
        <taxon>Ecdysozoa</taxon>
        <taxon>Arthropoda</taxon>
        <taxon>Hexapoda</taxon>
        <taxon>Insecta</taxon>
        <taxon>Pterygota</taxon>
        <taxon>Neoptera</taxon>
        <taxon>Endopterygota</taxon>
        <taxon>Diptera</taxon>
        <taxon>Nematocera</taxon>
        <taxon>Culicoidea</taxon>
        <taxon>Culicidae</taxon>
        <taxon>Anophelinae</taxon>
        <taxon>Anopheles</taxon>
    </lineage>
</organism>
<proteinExistence type="predicted"/>
<dbReference type="AlphaFoldDB" id="A0AAG5CVT8"/>